<evidence type="ECO:0000313" key="1">
    <source>
        <dbReference type="EMBL" id="KAH7675104.1"/>
    </source>
</evidence>
<keyword evidence="2" id="KW-1185">Reference proteome</keyword>
<proteinExistence type="predicted"/>
<accession>A0ACB7VLH7</accession>
<reference evidence="2" key="1">
    <citation type="journal article" date="2022" name="Nat. Commun.">
        <title>Chromosome evolution and the genetic basis of agronomically important traits in greater yam.</title>
        <authorList>
            <person name="Bredeson J.V."/>
            <person name="Lyons J.B."/>
            <person name="Oniyinde I.O."/>
            <person name="Okereke N.R."/>
            <person name="Kolade O."/>
            <person name="Nnabue I."/>
            <person name="Nwadili C.O."/>
            <person name="Hribova E."/>
            <person name="Parker M."/>
            <person name="Nwogha J."/>
            <person name="Shu S."/>
            <person name="Carlson J."/>
            <person name="Kariba R."/>
            <person name="Muthemba S."/>
            <person name="Knop K."/>
            <person name="Barton G.J."/>
            <person name="Sherwood A.V."/>
            <person name="Lopez-Montes A."/>
            <person name="Asiedu R."/>
            <person name="Jamnadass R."/>
            <person name="Muchugi A."/>
            <person name="Goodstein D."/>
            <person name="Egesi C.N."/>
            <person name="Featherston J."/>
            <person name="Asfaw A."/>
            <person name="Simpson G.G."/>
            <person name="Dolezel J."/>
            <person name="Hendre P.S."/>
            <person name="Van Deynze A."/>
            <person name="Kumar P.L."/>
            <person name="Obidiegwu J.E."/>
            <person name="Bhattacharjee R."/>
            <person name="Rokhsar D.S."/>
        </authorList>
    </citation>
    <scope>NUCLEOTIDE SEQUENCE [LARGE SCALE GENOMIC DNA]</scope>
    <source>
        <strain evidence="2">cv. TDa95/00328</strain>
    </source>
</reference>
<protein>
    <submittedName>
        <fullName evidence="1">E3 ubiquitin-protein ligase Arkadia protein</fullName>
    </submittedName>
</protein>
<sequence length="739" mass="79663">MQGQRGSVESFLEAIEFDHGASSSNTVMDQQSYWNNMLNPVEAPNMPEYILPPSVANPSSRNLASQGPTNLSIWHSGEPSSSGHSLNHGSHDGAKAEHVWPSSLTINAVGGPRVDTRQFEAASTLSLERVNITLSNNHMVDAQSFPENLNHRNPPQSLAQNAGCVHIFGPAPESEVHTYPDNRSMSPLAPFPSSSGSSNPCGSSSGCAGFALEEGDGRSGVSLDGRRLSCKRKNIEGISGQSSTSGNASFSQNENSSVHHVSSSSHSGAISISNTSSSSVDIANINSSEEQLTERFGTLTRGTASESYPTLTVAGNAESSQRNFRLRINPTRQPDTSPPNIWAPNNTSRISNVWSYHQSSSQPPPFNHLLDSRPVFGGSSSQIQHRAPAFPPLPPNPPAAPWSGTSSLRAGNFPSSGNSSERPIVSRGEMNSRILSIMNNISEHTLFVPPSDNTRHMPQDPTNWSLANTSSSMPGNAVPTARGGSDSEALTPTAPTWVPNRNSPAQQRLSEVARRSLFATGGSEPGIIISNASGQSSGYSVASQEVSHHSGAGFRANRLSLLRSAIQMDRQNDGVLGVPLSMQSLAAMREGRNRMMSEIRNALDLMRRGENLRFDDVFLLDHPAFFGGADLHDRHRDMRLDVDNMSYEELLALEERIGNVSTGLGEEKIMKNLKTKLYLPITLESPSEVEPCCICQEEYVDGEDLGTLDCGHDFHTGCIKQWLMCKNLCPICKTTGLVT</sequence>
<gene>
    <name evidence="1" type="ORF">IHE45_08G116500</name>
</gene>
<evidence type="ECO:0000313" key="2">
    <source>
        <dbReference type="Proteomes" id="UP000827976"/>
    </source>
</evidence>
<organism evidence="1 2">
    <name type="scientific">Dioscorea alata</name>
    <name type="common">Purple yam</name>
    <dbReference type="NCBI Taxonomy" id="55571"/>
    <lineage>
        <taxon>Eukaryota</taxon>
        <taxon>Viridiplantae</taxon>
        <taxon>Streptophyta</taxon>
        <taxon>Embryophyta</taxon>
        <taxon>Tracheophyta</taxon>
        <taxon>Spermatophyta</taxon>
        <taxon>Magnoliopsida</taxon>
        <taxon>Liliopsida</taxon>
        <taxon>Dioscoreales</taxon>
        <taxon>Dioscoreaceae</taxon>
        <taxon>Dioscorea</taxon>
    </lineage>
</organism>
<comment type="caution">
    <text evidence="1">The sequence shown here is derived from an EMBL/GenBank/DDBJ whole genome shotgun (WGS) entry which is preliminary data.</text>
</comment>
<name>A0ACB7VLH7_DIOAL</name>
<dbReference type="Proteomes" id="UP000827976">
    <property type="component" value="Chromosome 8"/>
</dbReference>
<dbReference type="EMBL" id="CM037018">
    <property type="protein sequence ID" value="KAH7675104.1"/>
    <property type="molecule type" value="Genomic_DNA"/>
</dbReference>